<dbReference type="GO" id="GO:0005634">
    <property type="term" value="C:nucleus"/>
    <property type="evidence" value="ECO:0007669"/>
    <property type="project" value="UniProtKB-SubCell"/>
</dbReference>
<keyword evidence="5" id="KW-0805">Transcription regulation</keyword>
<evidence type="ECO:0000256" key="8">
    <source>
        <dbReference type="PROSITE-ProRule" id="PRU00042"/>
    </source>
</evidence>
<dbReference type="Proteomes" id="UP000184330">
    <property type="component" value="Unassembled WGS sequence"/>
</dbReference>
<evidence type="ECO:0000256" key="2">
    <source>
        <dbReference type="ARBA" id="ARBA00022723"/>
    </source>
</evidence>
<evidence type="ECO:0000259" key="10">
    <source>
        <dbReference type="PROSITE" id="PS50157"/>
    </source>
</evidence>
<dbReference type="STRING" id="576137.A0A1L7X0V4"/>
<reference evidence="11 12" key="1">
    <citation type="submission" date="2016-03" db="EMBL/GenBank/DDBJ databases">
        <authorList>
            <person name="Ploux O."/>
        </authorList>
    </citation>
    <scope>NUCLEOTIDE SEQUENCE [LARGE SCALE GENOMIC DNA]</scope>
    <source>
        <strain evidence="11 12">UAMH 11012</strain>
    </source>
</reference>
<feature type="domain" description="C2H2-type" evidence="10">
    <location>
        <begin position="222"/>
        <end position="247"/>
    </location>
</feature>
<dbReference type="PANTHER" id="PTHR46179:SF13">
    <property type="entry name" value="C2H2-TYPE DOMAIN-CONTAINING PROTEIN"/>
    <property type="match status" value="1"/>
</dbReference>
<evidence type="ECO:0000256" key="5">
    <source>
        <dbReference type="ARBA" id="ARBA00023015"/>
    </source>
</evidence>
<gene>
    <name evidence="11" type="ORF">PAC_08545</name>
</gene>
<dbReference type="PANTHER" id="PTHR46179">
    <property type="entry name" value="ZINC FINGER PROTEIN"/>
    <property type="match status" value="1"/>
</dbReference>
<evidence type="ECO:0000313" key="11">
    <source>
        <dbReference type="EMBL" id="CZR58653.1"/>
    </source>
</evidence>
<protein>
    <recommendedName>
        <fullName evidence="10">C2H2-type domain-containing protein</fullName>
    </recommendedName>
</protein>
<evidence type="ECO:0000256" key="6">
    <source>
        <dbReference type="ARBA" id="ARBA00023163"/>
    </source>
</evidence>
<organism evidence="11 12">
    <name type="scientific">Phialocephala subalpina</name>
    <dbReference type="NCBI Taxonomy" id="576137"/>
    <lineage>
        <taxon>Eukaryota</taxon>
        <taxon>Fungi</taxon>
        <taxon>Dikarya</taxon>
        <taxon>Ascomycota</taxon>
        <taxon>Pezizomycotina</taxon>
        <taxon>Leotiomycetes</taxon>
        <taxon>Helotiales</taxon>
        <taxon>Mollisiaceae</taxon>
        <taxon>Phialocephala</taxon>
        <taxon>Phialocephala fortinii species complex</taxon>
    </lineage>
</organism>
<dbReference type="PROSITE" id="PS50157">
    <property type="entry name" value="ZINC_FINGER_C2H2_2"/>
    <property type="match status" value="1"/>
</dbReference>
<keyword evidence="12" id="KW-1185">Reference proteome</keyword>
<accession>A0A1L7X0V4</accession>
<name>A0A1L7X0V4_9HELO</name>
<feature type="region of interest" description="Disordered" evidence="9">
    <location>
        <begin position="170"/>
        <end position="214"/>
    </location>
</feature>
<feature type="compositionally biased region" description="Polar residues" evidence="9">
    <location>
        <begin position="196"/>
        <end position="214"/>
    </location>
</feature>
<dbReference type="PROSITE" id="PS00028">
    <property type="entry name" value="ZINC_FINGER_C2H2_1"/>
    <property type="match status" value="1"/>
</dbReference>
<proteinExistence type="predicted"/>
<evidence type="ECO:0000256" key="4">
    <source>
        <dbReference type="ARBA" id="ARBA00022833"/>
    </source>
</evidence>
<dbReference type="OrthoDB" id="3563638at2759"/>
<evidence type="ECO:0000256" key="3">
    <source>
        <dbReference type="ARBA" id="ARBA00022771"/>
    </source>
</evidence>
<keyword evidence="3 8" id="KW-0863">Zinc-finger</keyword>
<evidence type="ECO:0000256" key="1">
    <source>
        <dbReference type="ARBA" id="ARBA00004123"/>
    </source>
</evidence>
<dbReference type="GO" id="GO:0008270">
    <property type="term" value="F:zinc ion binding"/>
    <property type="evidence" value="ECO:0007669"/>
    <property type="project" value="UniProtKB-KW"/>
</dbReference>
<dbReference type="InterPro" id="IPR013087">
    <property type="entry name" value="Znf_C2H2_type"/>
</dbReference>
<evidence type="ECO:0000256" key="9">
    <source>
        <dbReference type="SAM" id="MobiDB-lite"/>
    </source>
</evidence>
<keyword evidence="6" id="KW-0804">Transcription</keyword>
<comment type="subcellular location">
    <subcellularLocation>
        <location evidence="1">Nucleus</location>
    </subcellularLocation>
</comment>
<evidence type="ECO:0000313" key="12">
    <source>
        <dbReference type="Proteomes" id="UP000184330"/>
    </source>
</evidence>
<dbReference type="AlphaFoldDB" id="A0A1L7X0V4"/>
<keyword evidence="7" id="KW-0539">Nucleus</keyword>
<dbReference type="InterPro" id="IPR059095">
    <property type="entry name" value="Znf_C2H2_17_2nd"/>
</dbReference>
<dbReference type="SMART" id="SM00355">
    <property type="entry name" value="ZnF_C2H2"/>
    <property type="match status" value="3"/>
</dbReference>
<sequence>MYKDALGIVWKSPTGIYFSGSDQYSWGTGDNTDGAFWIDDLFNFNDFNRLPTSDVRNNPEVPNVDEAAYSQPFSELSSTRDNSPTDLHSSFYSSFPSIANGNYGGCENASPGPALEEAVDDWVGIADFLGLVYDAHQRLEDFDTTWITNTGDDPGLRVLSLNDSPSFHTTPTLQLDIAPPRTKHSSIGTPSGPDLRSSTRTLSPTVDVSPSRDVLQSPTNAIQCTWPSCNKTFRTMTEYNHHFKNHSKPFICPHCPARQATKRHLDRHINERHNGDELYFCPVEGCKRARGGRGFPRTENCKRHVRKVHKEGGEERIGVDIDEKTRKASRVRKLCRNIPE</sequence>
<dbReference type="InterPro" id="IPR051061">
    <property type="entry name" value="Zinc_finger_trans_reg"/>
</dbReference>
<dbReference type="GO" id="GO:0006357">
    <property type="term" value="P:regulation of transcription by RNA polymerase II"/>
    <property type="evidence" value="ECO:0007669"/>
    <property type="project" value="TreeGrafter"/>
</dbReference>
<keyword evidence="4" id="KW-0862">Zinc</keyword>
<dbReference type="EMBL" id="FJOG01000012">
    <property type="protein sequence ID" value="CZR58653.1"/>
    <property type="molecule type" value="Genomic_DNA"/>
</dbReference>
<evidence type="ECO:0000256" key="7">
    <source>
        <dbReference type="ARBA" id="ARBA00023242"/>
    </source>
</evidence>
<keyword evidence="2" id="KW-0479">Metal-binding</keyword>
<dbReference type="Gene3D" id="3.30.160.60">
    <property type="entry name" value="Classic Zinc Finger"/>
    <property type="match status" value="2"/>
</dbReference>
<dbReference type="Pfam" id="PF26176">
    <property type="entry name" value="zf_C2H2_17_2"/>
    <property type="match status" value="1"/>
</dbReference>